<evidence type="ECO:0000313" key="1">
    <source>
        <dbReference type="EMBL" id="ACO68751.1"/>
    </source>
</evidence>
<dbReference type="PANTHER" id="PTHR21567">
    <property type="entry name" value="CLASP"/>
    <property type="match status" value="1"/>
</dbReference>
<gene>
    <name evidence="1" type="ORF">MICPUN_54958</name>
</gene>
<dbReference type="InParanoid" id="C1FDA2"/>
<dbReference type="GO" id="GO:0008017">
    <property type="term" value="F:microtubule binding"/>
    <property type="evidence" value="ECO:0007669"/>
    <property type="project" value="TreeGrafter"/>
</dbReference>
<proteinExistence type="predicted"/>
<dbReference type="GO" id="GO:0000226">
    <property type="term" value="P:microtubule cytoskeleton organization"/>
    <property type="evidence" value="ECO:0007669"/>
    <property type="project" value="TreeGrafter"/>
</dbReference>
<accession>C1FDA2</accession>
<organism evidence="1 2">
    <name type="scientific">Micromonas commoda (strain RCC299 / NOUM17 / CCMP2709)</name>
    <name type="common">Picoplanktonic green alga</name>
    <dbReference type="NCBI Taxonomy" id="296587"/>
    <lineage>
        <taxon>Eukaryota</taxon>
        <taxon>Viridiplantae</taxon>
        <taxon>Chlorophyta</taxon>
        <taxon>Mamiellophyceae</taxon>
        <taxon>Mamiellales</taxon>
        <taxon>Mamiellaceae</taxon>
        <taxon>Micromonas</taxon>
    </lineage>
</organism>
<dbReference type="EMBL" id="CP001574">
    <property type="protein sequence ID" value="ACO68751.1"/>
    <property type="molecule type" value="Genomic_DNA"/>
</dbReference>
<dbReference type="KEGG" id="mis:MICPUN_54958"/>
<evidence type="ECO:0000313" key="2">
    <source>
        <dbReference type="Proteomes" id="UP000002009"/>
    </source>
</evidence>
<dbReference type="SUPFAM" id="SSF48371">
    <property type="entry name" value="ARM repeat"/>
    <property type="match status" value="1"/>
</dbReference>
<dbReference type="Proteomes" id="UP000002009">
    <property type="component" value="Chromosome 1"/>
</dbReference>
<dbReference type="InterPro" id="IPR011989">
    <property type="entry name" value="ARM-like"/>
</dbReference>
<protein>
    <recommendedName>
        <fullName evidence="3">TOG domain-containing protein</fullName>
    </recommendedName>
</protein>
<dbReference type="FunCoup" id="C1FDA2">
    <property type="interactions" value="204"/>
</dbReference>
<dbReference type="RefSeq" id="XP_002507493.1">
    <property type="nucleotide sequence ID" value="XM_002507447.1"/>
</dbReference>
<dbReference type="PANTHER" id="PTHR21567:SF62">
    <property type="entry name" value="ARM REPEAT SUPERFAMILY PROTEIN"/>
    <property type="match status" value="1"/>
</dbReference>
<dbReference type="GeneID" id="8250034"/>
<sequence length="268" mass="28948">MAYHPGVNMPTGQEPDQVDVEAFYVRTEELIPCAEPKTDAASIPSLLESESWISVCHALLLARRLAAHHPEELSRTLEQILPSLNLHMNSLRSSLCKTALICTADFFRSYGDSLLAIAPGGLPVLVNTLLSKAALEKKFVIEEAKRTLAAMTTSISTNILIDVLLPQARSPNSKIRAVVASCMADTVGKAISETRPGTESCIHITRAELLRTAAALVTDKEPAARKSARVVLCKLKESHVSSASLESWQTFIVTVLGKGLVLQIGRAL</sequence>
<dbReference type="OrthoDB" id="63891at2759"/>
<dbReference type="eggNOG" id="KOG2933">
    <property type="taxonomic scope" value="Eukaryota"/>
</dbReference>
<reference evidence="1 2" key="1">
    <citation type="journal article" date="2009" name="Science">
        <title>Green evolution and dynamic adaptations revealed by genomes of the marine picoeukaryotes Micromonas.</title>
        <authorList>
            <person name="Worden A.Z."/>
            <person name="Lee J.H."/>
            <person name="Mock T."/>
            <person name="Rouze P."/>
            <person name="Simmons M.P."/>
            <person name="Aerts A.L."/>
            <person name="Allen A.E."/>
            <person name="Cuvelier M.L."/>
            <person name="Derelle E."/>
            <person name="Everett M.V."/>
            <person name="Foulon E."/>
            <person name="Grimwood J."/>
            <person name="Gundlach H."/>
            <person name="Henrissat B."/>
            <person name="Napoli C."/>
            <person name="McDonald S.M."/>
            <person name="Parker M.S."/>
            <person name="Rombauts S."/>
            <person name="Salamov A."/>
            <person name="Von Dassow P."/>
            <person name="Badger J.H."/>
            <person name="Coutinho P.M."/>
            <person name="Demir E."/>
            <person name="Dubchak I."/>
            <person name="Gentemann C."/>
            <person name="Eikrem W."/>
            <person name="Gready J.E."/>
            <person name="John U."/>
            <person name="Lanier W."/>
            <person name="Lindquist E.A."/>
            <person name="Lucas S."/>
            <person name="Mayer K.F."/>
            <person name="Moreau H."/>
            <person name="Not F."/>
            <person name="Otillar R."/>
            <person name="Panaud O."/>
            <person name="Pangilinan J."/>
            <person name="Paulsen I."/>
            <person name="Piegu B."/>
            <person name="Poliakov A."/>
            <person name="Robbens S."/>
            <person name="Schmutz J."/>
            <person name="Toulza E."/>
            <person name="Wyss T."/>
            <person name="Zelensky A."/>
            <person name="Zhou K."/>
            <person name="Armbrust E.V."/>
            <person name="Bhattacharya D."/>
            <person name="Goodenough U.W."/>
            <person name="Van de Peer Y."/>
            <person name="Grigoriev I.V."/>
        </authorList>
    </citation>
    <scope>NUCLEOTIDE SEQUENCE [LARGE SCALE GENOMIC DNA]</scope>
    <source>
        <strain evidence="2">RCC299 / NOUM17</strain>
    </source>
</reference>
<dbReference type="OMA" id="RNESAKC"/>
<dbReference type="GO" id="GO:0005881">
    <property type="term" value="C:cytoplasmic microtubule"/>
    <property type="evidence" value="ECO:0007669"/>
    <property type="project" value="TreeGrafter"/>
</dbReference>
<dbReference type="InterPro" id="IPR016024">
    <property type="entry name" value="ARM-type_fold"/>
</dbReference>
<keyword evidence="2" id="KW-1185">Reference proteome</keyword>
<dbReference type="AlphaFoldDB" id="C1FDA2"/>
<evidence type="ECO:0008006" key="3">
    <source>
        <dbReference type="Google" id="ProtNLM"/>
    </source>
</evidence>
<dbReference type="Gene3D" id="1.25.10.10">
    <property type="entry name" value="Leucine-rich Repeat Variant"/>
    <property type="match status" value="1"/>
</dbReference>
<name>C1FDA2_MICCC</name>